<dbReference type="GO" id="GO:0009236">
    <property type="term" value="P:cobalamin biosynthetic process"/>
    <property type="evidence" value="ECO:0007669"/>
    <property type="project" value="InterPro"/>
</dbReference>
<dbReference type="InterPro" id="IPR027417">
    <property type="entry name" value="P-loop_NTPase"/>
</dbReference>
<dbReference type="PANTHER" id="PTHR46638:SF1">
    <property type="entry name" value="CORRINOID ADENOSYLTRANSFERASE"/>
    <property type="match status" value="1"/>
</dbReference>
<dbReference type="Proteomes" id="UP000236248">
    <property type="component" value="Chromosome NCAV"/>
</dbReference>
<feature type="region of interest" description="Disordered" evidence="1">
    <location>
        <begin position="1"/>
        <end position="49"/>
    </location>
</feature>
<dbReference type="GO" id="GO:0008817">
    <property type="term" value="F:corrinoid adenosyltransferase activity"/>
    <property type="evidence" value="ECO:0007669"/>
    <property type="project" value="InterPro"/>
</dbReference>
<protein>
    <submittedName>
        <fullName evidence="2">Cob(I)alamin adenosyltransferase (Modular protein)</fullName>
    </submittedName>
</protein>
<organism evidence="2 3">
    <name type="scientific">Candidatus Nitrosocaldus cavascurensis</name>
    <dbReference type="NCBI Taxonomy" id="2058097"/>
    <lineage>
        <taxon>Archaea</taxon>
        <taxon>Nitrososphaerota</taxon>
        <taxon>Nitrososphaeria</taxon>
        <taxon>Candidatus Nitrosocaldales</taxon>
        <taxon>Candidatus Nitrosocaldaceae</taxon>
        <taxon>Candidatus Nitrosocaldus</taxon>
    </lineage>
</organism>
<gene>
    <name evidence="2" type="ORF">NCAV_1640</name>
</gene>
<accession>A0A2K5AT26</accession>
<dbReference type="RefSeq" id="WP_231911520.1">
    <property type="nucleotide sequence ID" value="NZ_LT981265.1"/>
</dbReference>
<name>A0A2K5AT26_9ARCH</name>
<reference evidence="3" key="1">
    <citation type="submission" date="2018-01" db="EMBL/GenBank/DDBJ databases">
        <authorList>
            <person name="Kerou L M."/>
        </authorList>
    </citation>
    <scope>NUCLEOTIDE SEQUENCE [LARGE SCALE GENOMIC DNA]</scope>
    <source>
        <strain evidence="3">SCU2</strain>
    </source>
</reference>
<dbReference type="KEGG" id="ncv:NCAV_1640"/>
<dbReference type="InterPro" id="IPR003724">
    <property type="entry name" value="CblAdoTrfase_CobA"/>
</dbReference>
<keyword evidence="2" id="KW-0808">Transferase</keyword>
<evidence type="ECO:0000256" key="1">
    <source>
        <dbReference type="SAM" id="MobiDB-lite"/>
    </source>
</evidence>
<dbReference type="PANTHER" id="PTHR46638">
    <property type="entry name" value="CORRINOID ADENOSYLTRANSFERASE"/>
    <property type="match status" value="1"/>
</dbReference>
<dbReference type="CDD" id="cd00561">
    <property type="entry name" value="CobA_ACA"/>
    <property type="match status" value="1"/>
</dbReference>
<proteinExistence type="predicted"/>
<evidence type="ECO:0000313" key="3">
    <source>
        <dbReference type="Proteomes" id="UP000236248"/>
    </source>
</evidence>
<dbReference type="NCBIfam" id="NF004637">
    <property type="entry name" value="PRK05986.1"/>
    <property type="match status" value="1"/>
</dbReference>
<dbReference type="EMBL" id="LT981265">
    <property type="protein sequence ID" value="SPC34803.1"/>
    <property type="molecule type" value="Genomic_DNA"/>
</dbReference>
<dbReference type="Pfam" id="PF02572">
    <property type="entry name" value="CobA_CobO_BtuR"/>
    <property type="match status" value="1"/>
</dbReference>
<keyword evidence="3" id="KW-1185">Reference proteome</keyword>
<dbReference type="Gene3D" id="3.40.50.300">
    <property type="entry name" value="P-loop containing nucleotide triphosphate hydrolases"/>
    <property type="match status" value="1"/>
</dbReference>
<dbReference type="PIRSF" id="PIRSF015617">
    <property type="entry name" value="Adensltrnsf_CobA"/>
    <property type="match status" value="1"/>
</dbReference>
<dbReference type="GO" id="GO:0005524">
    <property type="term" value="F:ATP binding"/>
    <property type="evidence" value="ECO:0007669"/>
    <property type="project" value="InterPro"/>
</dbReference>
<sequence length="227" mass="25467">MEQEQEQEQKQNRARVGVDGSSKRMEDSSYGKGYGEGGEEEEREKEEKKARGRRGLIIVYTGNGKGKTTAALGMAVRAVGHGMRVLMVQFIKGSWHYGEMDGALRLRPEFELITAGRGFVGIMDDNLPREAHVEAAREALRVSIEKMLSGMYDIVILDEVNYAVRLGLISIEDVLELIRVKPYSTTLVLTGNYADERVVDIADLVTEMREVKHPFRKGMRALKGVDF</sequence>
<dbReference type="NCBIfam" id="TIGR00708">
    <property type="entry name" value="cobA"/>
    <property type="match status" value="1"/>
</dbReference>
<dbReference type="GeneID" id="41595631"/>
<dbReference type="AlphaFoldDB" id="A0A2K5AT26"/>
<evidence type="ECO:0000313" key="2">
    <source>
        <dbReference type="EMBL" id="SPC34803.1"/>
    </source>
</evidence>
<dbReference type="SUPFAM" id="SSF52540">
    <property type="entry name" value="P-loop containing nucleoside triphosphate hydrolases"/>
    <property type="match status" value="1"/>
</dbReference>